<sequence>MDSPEGPWASTATPSSRPASHKSARSSRSARSQTTSRTTEATPLLSRDDLNGHDEEHDEQEHATATTSLLRSLTGGSKEDGNTPFWKKRWPSILALLVLCIAVVFIMLGFLATEGIEEYAMQAAEFKPTKLALDSLTTEGAKVQVEGDFTMDASKVNKQSVRNLGRFGTWIAREVETGPTEVDVYLPEHDNALIGKALVPGIKVNIRNGHTTHIAFFANLQPGPLDSIRNIVNDWIDGRMGQIRLKGKADVPLKSGLIHLGKQTIEQSLVFKGHDLPTLPRYNITKLNLREAQEGHKGMGADASIVVTNDFPLRFDVPPVAVDVLVDGCTQADHITIGTAESQKLEIKPKTNLEVNVTGRVEKLPDSLTQVCPDSAKSPLDALLGDYMQGQDATIYVKCCKFPDPSTPKWAGDLLKDITVKVPFAGRDMGNLIKNFTMANVHFSLPDPFADEDSPDASPKISAIVKVNIGLPREMNFPLDVDRVNADADIYYEGKILGKLDLKKWQHANSTRIDAKGNEDSTLLVESDIKNAPIKIVDDDLFSKVVQALIFGSRPIMMDIEAKVGVKVNTPLGELAVKDIPAQGVVPVKPIGSHKGNTDVSTFAPKIGNLSIVETSPTSITLQAHANITNPTNYSATVPYFNINVLVNETVLGQAIAKDVYVHPGNNTNILVTVVWDPSTHSGGAGKAIGRELVSQYISGYNTSLTLQTHNKTIPSQPSLGAVLANFPITLPAPSLSTPKNPGDGDDDDDPDKGSGRKRTHFIRDATMHIISSTALFTLASPFSSTTLYITSLNATAYHDGHQSGKILYDLPIAVPPGLTETPRLPVDWSLGSIGYDAIRKALGGTLTLSAYAEVGIRIGRWREHVWYQGGSIGAHVRL</sequence>
<dbReference type="InterPro" id="IPR059065">
    <property type="entry name" value="Ig_Tag1-like_4th"/>
</dbReference>
<keyword evidence="2" id="KW-0812">Transmembrane</keyword>
<dbReference type="InterPro" id="IPR046368">
    <property type="entry name" value="Tag1"/>
</dbReference>
<dbReference type="Gene3D" id="2.60.40.1820">
    <property type="match status" value="1"/>
</dbReference>
<feature type="domain" description="Tag1-like fifth Ig-like" evidence="5">
    <location>
        <begin position="757"/>
        <end position="867"/>
    </location>
</feature>
<protein>
    <recommendedName>
        <fullName evidence="8">Pre-rrna processing protein</fullName>
    </recommendedName>
</protein>
<dbReference type="Proteomes" id="UP001152607">
    <property type="component" value="Unassembled WGS sequence"/>
</dbReference>
<comment type="caution">
    <text evidence="6">The sequence shown here is derived from an EMBL/GenBank/DDBJ whole genome shotgun (WGS) entry which is preliminary data.</text>
</comment>
<evidence type="ECO:0000313" key="6">
    <source>
        <dbReference type="EMBL" id="CAI6338597.1"/>
    </source>
</evidence>
<dbReference type="Pfam" id="PF26150">
    <property type="entry name" value="LEA-2_4"/>
    <property type="match status" value="1"/>
</dbReference>
<evidence type="ECO:0000256" key="2">
    <source>
        <dbReference type="SAM" id="Phobius"/>
    </source>
</evidence>
<evidence type="ECO:0000259" key="3">
    <source>
        <dbReference type="Pfam" id="PF22786"/>
    </source>
</evidence>
<dbReference type="InterPro" id="IPR059066">
    <property type="entry name" value="Ig_Tag1-like_5th"/>
</dbReference>
<organism evidence="6 7">
    <name type="scientific">Periconia digitata</name>
    <dbReference type="NCBI Taxonomy" id="1303443"/>
    <lineage>
        <taxon>Eukaryota</taxon>
        <taxon>Fungi</taxon>
        <taxon>Dikarya</taxon>
        <taxon>Ascomycota</taxon>
        <taxon>Pezizomycotina</taxon>
        <taxon>Dothideomycetes</taxon>
        <taxon>Pleosporomycetidae</taxon>
        <taxon>Pleosporales</taxon>
        <taxon>Massarineae</taxon>
        <taxon>Periconiaceae</taxon>
        <taxon>Periconia</taxon>
    </lineage>
</organism>
<keyword evidence="7" id="KW-1185">Reference proteome</keyword>
<feature type="domain" description="Tag1-like fourth Ig-like" evidence="4">
    <location>
        <begin position="605"/>
        <end position="720"/>
    </location>
</feature>
<dbReference type="EMBL" id="CAOQHR010000008">
    <property type="protein sequence ID" value="CAI6338597.1"/>
    <property type="molecule type" value="Genomic_DNA"/>
</dbReference>
<feature type="compositionally biased region" description="Low complexity" evidence="1">
    <location>
        <begin position="26"/>
        <end position="42"/>
    </location>
</feature>
<dbReference type="Pfam" id="PF26153">
    <property type="entry name" value="LEA-2L_5"/>
    <property type="match status" value="1"/>
</dbReference>
<evidence type="ECO:0000256" key="1">
    <source>
        <dbReference type="SAM" id="MobiDB-lite"/>
    </source>
</evidence>
<feature type="region of interest" description="Disordered" evidence="1">
    <location>
        <begin position="733"/>
        <end position="758"/>
    </location>
</feature>
<feature type="compositionally biased region" description="Low complexity" evidence="1">
    <location>
        <begin position="63"/>
        <end position="76"/>
    </location>
</feature>
<dbReference type="Pfam" id="PF22786">
    <property type="entry name" value="Tag1_C"/>
    <property type="match status" value="1"/>
</dbReference>
<dbReference type="Pfam" id="PF26174">
    <property type="entry name" value="LEA-2_1"/>
    <property type="match status" value="1"/>
</dbReference>
<feature type="compositionally biased region" description="Basic and acidic residues" evidence="1">
    <location>
        <begin position="46"/>
        <end position="62"/>
    </location>
</feature>
<evidence type="ECO:0000259" key="5">
    <source>
        <dbReference type="Pfam" id="PF26153"/>
    </source>
</evidence>
<dbReference type="OrthoDB" id="5596576at2759"/>
<feature type="region of interest" description="Disordered" evidence="1">
    <location>
        <begin position="1"/>
        <end position="81"/>
    </location>
</feature>
<accession>A0A9W4UPV3</accession>
<feature type="transmembrane region" description="Helical" evidence="2">
    <location>
        <begin position="93"/>
        <end position="112"/>
    </location>
</feature>
<keyword evidence="2" id="KW-0472">Membrane</keyword>
<feature type="compositionally biased region" description="Low complexity" evidence="1">
    <location>
        <begin position="9"/>
        <end position="18"/>
    </location>
</feature>
<evidence type="ECO:0000259" key="4">
    <source>
        <dbReference type="Pfam" id="PF26150"/>
    </source>
</evidence>
<dbReference type="AlphaFoldDB" id="A0A9W4UPV3"/>
<name>A0A9W4UPV3_9PLEO</name>
<proteinExistence type="predicted"/>
<dbReference type="PANTHER" id="PTHR35895:SF3">
    <property type="entry name" value="PRE-RRNA PROCESSING PROTEIN"/>
    <property type="match status" value="1"/>
</dbReference>
<dbReference type="GO" id="GO:0000329">
    <property type="term" value="C:fungal-type vacuole membrane"/>
    <property type="evidence" value="ECO:0007669"/>
    <property type="project" value="InterPro"/>
</dbReference>
<dbReference type="InterPro" id="IPR055011">
    <property type="entry name" value="Tag1_C"/>
</dbReference>
<keyword evidence="2" id="KW-1133">Transmembrane helix</keyword>
<gene>
    <name evidence="6" type="ORF">PDIGIT_LOCUS11727</name>
</gene>
<dbReference type="PANTHER" id="PTHR35895">
    <property type="entry name" value="CHROMOSOME 16, WHOLE GENOME SHOTGUN SEQUENCE"/>
    <property type="match status" value="1"/>
</dbReference>
<evidence type="ECO:0000313" key="7">
    <source>
        <dbReference type="Proteomes" id="UP001152607"/>
    </source>
</evidence>
<reference evidence="6" key="1">
    <citation type="submission" date="2023-01" db="EMBL/GenBank/DDBJ databases">
        <authorList>
            <person name="Van Ghelder C."/>
            <person name="Rancurel C."/>
        </authorList>
    </citation>
    <scope>NUCLEOTIDE SEQUENCE</scope>
    <source>
        <strain evidence="6">CNCM I-4278</strain>
    </source>
</reference>
<feature type="domain" description="Tag1 C-terminal" evidence="3">
    <location>
        <begin position="475"/>
        <end position="589"/>
    </location>
</feature>
<evidence type="ECO:0008006" key="8">
    <source>
        <dbReference type="Google" id="ProtNLM"/>
    </source>
</evidence>